<dbReference type="PROSITE" id="PS51257">
    <property type="entry name" value="PROKAR_LIPOPROTEIN"/>
    <property type="match status" value="1"/>
</dbReference>
<reference evidence="2 3" key="1">
    <citation type="journal article" date="2014" name="Int. J. Syst. Evol. Microbiol.">
        <title>Complete genome sequence of Corynebacterium casei LMG S-19264T (=DSM 44701T), isolated from a smear-ripened cheese.</title>
        <authorList>
            <consortium name="US DOE Joint Genome Institute (JGI-PGF)"/>
            <person name="Walter F."/>
            <person name="Albersmeier A."/>
            <person name="Kalinowski J."/>
            <person name="Ruckert C."/>
        </authorList>
    </citation>
    <scope>NUCLEOTIDE SEQUENCE [LARGE SCALE GENOMIC DNA]</scope>
    <source>
        <strain evidence="2 3">KCTC 12866</strain>
    </source>
</reference>
<accession>A0A8J3D3F3</accession>
<dbReference type="EMBL" id="BMXF01000001">
    <property type="protein sequence ID" value="GHB65185.1"/>
    <property type="molecule type" value="Genomic_DNA"/>
</dbReference>
<keyword evidence="3" id="KW-1185">Reference proteome</keyword>
<dbReference type="Pfam" id="PF08309">
    <property type="entry name" value="LVIVD"/>
    <property type="match status" value="2"/>
</dbReference>
<comment type="caution">
    <text evidence="2">The sequence shown here is derived from an EMBL/GenBank/DDBJ whole genome shotgun (WGS) entry which is preliminary data.</text>
</comment>
<dbReference type="RefSeq" id="WP_189564071.1">
    <property type="nucleotide sequence ID" value="NZ_BMXF01000001.1"/>
</dbReference>
<evidence type="ECO:0000313" key="3">
    <source>
        <dbReference type="Proteomes" id="UP000598271"/>
    </source>
</evidence>
<evidence type="ECO:0008006" key="4">
    <source>
        <dbReference type="Google" id="ProtNLM"/>
    </source>
</evidence>
<sequence length="180" mass="19756">MKKSISILSLLLVFGLISCDPAVDRTVGGPEFEGTGYRAVYATAEEIAKIETQAPRPLRQPGKIYVQGNYLFVNEQGEGVHVIDNTDPAKPLKISFLKIPGNNDIAAKGQYLYADNARDLVVINIADPTSVKLVKRIENAIPSQDYPSLQQVYFECPDSKKGVIIAWEKVSMASPPACFR</sequence>
<protein>
    <recommendedName>
        <fullName evidence="4">LVIVD repeat-containing protein</fullName>
    </recommendedName>
</protein>
<dbReference type="InterPro" id="IPR013211">
    <property type="entry name" value="LVIVD"/>
</dbReference>
<gene>
    <name evidence="2" type="ORF">GCM10007390_19100</name>
</gene>
<evidence type="ECO:0000256" key="1">
    <source>
        <dbReference type="SAM" id="SignalP"/>
    </source>
</evidence>
<dbReference type="Proteomes" id="UP000598271">
    <property type="component" value="Unassembled WGS sequence"/>
</dbReference>
<name>A0A8J3D3F3_9BACT</name>
<proteinExistence type="predicted"/>
<feature type="signal peptide" evidence="1">
    <location>
        <begin position="1"/>
        <end position="22"/>
    </location>
</feature>
<organism evidence="2 3">
    <name type="scientific">Persicitalea jodogahamensis</name>
    <dbReference type="NCBI Taxonomy" id="402147"/>
    <lineage>
        <taxon>Bacteria</taxon>
        <taxon>Pseudomonadati</taxon>
        <taxon>Bacteroidota</taxon>
        <taxon>Cytophagia</taxon>
        <taxon>Cytophagales</taxon>
        <taxon>Spirosomataceae</taxon>
        <taxon>Persicitalea</taxon>
    </lineage>
</organism>
<evidence type="ECO:0000313" key="2">
    <source>
        <dbReference type="EMBL" id="GHB65185.1"/>
    </source>
</evidence>
<dbReference type="AlphaFoldDB" id="A0A8J3D3F3"/>
<keyword evidence="1" id="KW-0732">Signal</keyword>
<feature type="chain" id="PRO_5035184202" description="LVIVD repeat-containing protein" evidence="1">
    <location>
        <begin position="23"/>
        <end position="180"/>
    </location>
</feature>